<dbReference type="PANTHER" id="PTHR34215">
    <property type="entry name" value="BLL0784 PROTEIN"/>
    <property type="match status" value="1"/>
</dbReference>
<dbReference type="EMBL" id="CAFBLP010000004">
    <property type="protein sequence ID" value="CAB4861391.1"/>
    <property type="molecule type" value="Genomic_DNA"/>
</dbReference>
<dbReference type="InterPro" id="IPR037465">
    <property type="entry name" value="YlxR"/>
</dbReference>
<sequence>MSPTVDTTEPLRTCVGCRTKRPQSALVRYALTADGTPVVSRTAAGRGAWLCADGATCLQQAIKRRGFERAWKRPVAATGFESLRVADEAMMANMSK</sequence>
<dbReference type="SUPFAM" id="SSF64376">
    <property type="entry name" value="YlxR-like"/>
    <property type="match status" value="1"/>
</dbReference>
<protein>
    <submittedName>
        <fullName evidence="2">Unannotated protein</fullName>
    </submittedName>
</protein>
<dbReference type="Pfam" id="PF04296">
    <property type="entry name" value="YlxR"/>
    <property type="match status" value="1"/>
</dbReference>
<dbReference type="PANTHER" id="PTHR34215:SF1">
    <property type="entry name" value="YLXR DOMAIN-CONTAINING PROTEIN"/>
    <property type="match status" value="1"/>
</dbReference>
<gene>
    <name evidence="2" type="ORF">UFOPK3376_00284</name>
</gene>
<name>A0A6J7CU40_9ZZZZ</name>
<reference evidence="2" key="1">
    <citation type="submission" date="2020-05" db="EMBL/GenBank/DDBJ databases">
        <authorList>
            <person name="Chiriac C."/>
            <person name="Salcher M."/>
            <person name="Ghai R."/>
            <person name="Kavagutti S V."/>
        </authorList>
    </citation>
    <scope>NUCLEOTIDE SEQUENCE</scope>
</reference>
<proteinExistence type="predicted"/>
<dbReference type="InterPro" id="IPR035931">
    <property type="entry name" value="YlxR-like_sf"/>
</dbReference>
<dbReference type="InterPro" id="IPR007393">
    <property type="entry name" value="YlxR_dom"/>
</dbReference>
<dbReference type="AlphaFoldDB" id="A0A6J7CU40"/>
<dbReference type="Gene3D" id="3.30.1230.10">
    <property type="entry name" value="YlxR-like"/>
    <property type="match status" value="1"/>
</dbReference>
<organism evidence="2">
    <name type="scientific">freshwater metagenome</name>
    <dbReference type="NCBI Taxonomy" id="449393"/>
    <lineage>
        <taxon>unclassified sequences</taxon>
        <taxon>metagenomes</taxon>
        <taxon>ecological metagenomes</taxon>
    </lineage>
</organism>
<evidence type="ECO:0000313" key="2">
    <source>
        <dbReference type="EMBL" id="CAB4861391.1"/>
    </source>
</evidence>
<accession>A0A6J7CU40</accession>
<evidence type="ECO:0000259" key="1">
    <source>
        <dbReference type="Pfam" id="PF04296"/>
    </source>
</evidence>
<feature type="domain" description="YlxR" evidence="1">
    <location>
        <begin position="12"/>
        <end position="83"/>
    </location>
</feature>